<dbReference type="PROSITE" id="PS00972">
    <property type="entry name" value="USP_1"/>
    <property type="match status" value="1"/>
</dbReference>
<keyword evidence="10" id="KW-1185">Reference proteome</keyword>
<dbReference type="OrthoDB" id="2420415at2759"/>
<evidence type="ECO:0000256" key="2">
    <source>
        <dbReference type="ARBA" id="ARBA00012759"/>
    </source>
</evidence>
<feature type="region of interest" description="Disordered" evidence="7">
    <location>
        <begin position="797"/>
        <end position="816"/>
    </location>
</feature>
<feature type="compositionally biased region" description="Polar residues" evidence="7">
    <location>
        <begin position="797"/>
        <end position="815"/>
    </location>
</feature>
<dbReference type="PANTHER" id="PTHR43982:SF6">
    <property type="entry name" value="UBIQUITIN CARBOXYL-TERMINAL HYDROLASE 2-RELATED"/>
    <property type="match status" value="1"/>
</dbReference>
<keyword evidence="6" id="KW-0788">Thiol protease</keyword>
<dbReference type="GO" id="GO:0004843">
    <property type="term" value="F:cysteine-type deubiquitinase activity"/>
    <property type="evidence" value="ECO:0007669"/>
    <property type="project" value="UniProtKB-EC"/>
</dbReference>
<dbReference type="InterPro" id="IPR018200">
    <property type="entry name" value="USP_CS"/>
</dbReference>
<dbReference type="InterPro" id="IPR044635">
    <property type="entry name" value="UBP14-like"/>
</dbReference>
<feature type="region of interest" description="Disordered" evidence="7">
    <location>
        <begin position="692"/>
        <end position="729"/>
    </location>
</feature>
<keyword evidence="5" id="KW-0378">Hydrolase</keyword>
<dbReference type="Pfam" id="PF13446">
    <property type="entry name" value="RPT"/>
    <property type="match status" value="1"/>
</dbReference>
<feature type="region of interest" description="Disordered" evidence="7">
    <location>
        <begin position="754"/>
        <end position="792"/>
    </location>
</feature>
<evidence type="ECO:0000313" key="9">
    <source>
        <dbReference type="EMBL" id="KAF2859589.1"/>
    </source>
</evidence>
<keyword evidence="3" id="KW-0645">Protease</keyword>
<feature type="region of interest" description="Disordered" evidence="7">
    <location>
        <begin position="1225"/>
        <end position="1262"/>
    </location>
</feature>
<evidence type="ECO:0000256" key="5">
    <source>
        <dbReference type="ARBA" id="ARBA00022801"/>
    </source>
</evidence>
<dbReference type="InterPro" id="IPR001394">
    <property type="entry name" value="Peptidase_C19_UCH"/>
</dbReference>
<feature type="compositionally biased region" description="Basic and acidic residues" evidence="7">
    <location>
        <begin position="712"/>
        <end position="727"/>
    </location>
</feature>
<dbReference type="Proteomes" id="UP000799421">
    <property type="component" value="Unassembled WGS sequence"/>
</dbReference>
<accession>A0A6A7BY01</accession>
<dbReference type="InterPro" id="IPR028889">
    <property type="entry name" value="USP"/>
</dbReference>
<dbReference type="GO" id="GO:0070628">
    <property type="term" value="F:proteasome binding"/>
    <property type="evidence" value="ECO:0007669"/>
    <property type="project" value="TreeGrafter"/>
</dbReference>
<evidence type="ECO:0000256" key="6">
    <source>
        <dbReference type="ARBA" id="ARBA00022807"/>
    </source>
</evidence>
<evidence type="ECO:0000256" key="1">
    <source>
        <dbReference type="ARBA" id="ARBA00000707"/>
    </source>
</evidence>
<reference evidence="9" key="1">
    <citation type="journal article" date="2020" name="Stud. Mycol.">
        <title>101 Dothideomycetes genomes: a test case for predicting lifestyles and emergence of pathogens.</title>
        <authorList>
            <person name="Haridas S."/>
            <person name="Albert R."/>
            <person name="Binder M."/>
            <person name="Bloem J."/>
            <person name="Labutti K."/>
            <person name="Salamov A."/>
            <person name="Andreopoulos B."/>
            <person name="Baker S."/>
            <person name="Barry K."/>
            <person name="Bills G."/>
            <person name="Bluhm B."/>
            <person name="Cannon C."/>
            <person name="Castanera R."/>
            <person name="Culley D."/>
            <person name="Daum C."/>
            <person name="Ezra D."/>
            <person name="Gonzalez J."/>
            <person name="Henrissat B."/>
            <person name="Kuo A."/>
            <person name="Liang C."/>
            <person name="Lipzen A."/>
            <person name="Lutzoni F."/>
            <person name="Magnuson J."/>
            <person name="Mondo S."/>
            <person name="Nolan M."/>
            <person name="Ohm R."/>
            <person name="Pangilinan J."/>
            <person name="Park H.-J."/>
            <person name="Ramirez L."/>
            <person name="Alfaro M."/>
            <person name="Sun H."/>
            <person name="Tritt A."/>
            <person name="Yoshinaga Y."/>
            <person name="Zwiers L.-H."/>
            <person name="Turgeon B."/>
            <person name="Goodwin S."/>
            <person name="Spatafora J."/>
            <person name="Crous P."/>
            <person name="Grigoriev I."/>
        </authorList>
    </citation>
    <scope>NUCLEOTIDE SEQUENCE</scope>
    <source>
        <strain evidence="9">CBS 480.64</strain>
    </source>
</reference>
<organism evidence="9 10">
    <name type="scientific">Piedraia hortae CBS 480.64</name>
    <dbReference type="NCBI Taxonomy" id="1314780"/>
    <lineage>
        <taxon>Eukaryota</taxon>
        <taxon>Fungi</taxon>
        <taxon>Dikarya</taxon>
        <taxon>Ascomycota</taxon>
        <taxon>Pezizomycotina</taxon>
        <taxon>Dothideomycetes</taxon>
        <taxon>Dothideomycetidae</taxon>
        <taxon>Capnodiales</taxon>
        <taxon>Piedraiaceae</taxon>
        <taxon>Piedraia</taxon>
    </lineage>
</organism>
<dbReference type="GO" id="GO:0061136">
    <property type="term" value="P:regulation of proteasomal protein catabolic process"/>
    <property type="evidence" value="ECO:0007669"/>
    <property type="project" value="TreeGrafter"/>
</dbReference>
<feature type="compositionally biased region" description="Polar residues" evidence="7">
    <location>
        <begin position="696"/>
        <end position="709"/>
    </location>
</feature>
<dbReference type="Gene3D" id="3.90.70.10">
    <property type="entry name" value="Cysteine proteinases"/>
    <property type="match status" value="2"/>
</dbReference>
<dbReference type="EMBL" id="MU005991">
    <property type="protein sequence ID" value="KAF2859589.1"/>
    <property type="molecule type" value="Genomic_DNA"/>
</dbReference>
<gene>
    <name evidence="9" type="ORF">K470DRAFT_249091</name>
</gene>
<proteinExistence type="predicted"/>
<dbReference type="PANTHER" id="PTHR43982">
    <property type="entry name" value="UBIQUITIN CARBOXYL-TERMINAL HYDROLASE"/>
    <property type="match status" value="1"/>
</dbReference>
<dbReference type="InterPro" id="IPR038765">
    <property type="entry name" value="Papain-like_cys_pep_sf"/>
</dbReference>
<dbReference type="InterPro" id="IPR025305">
    <property type="entry name" value="UCH_repeat_domain"/>
</dbReference>
<evidence type="ECO:0000256" key="4">
    <source>
        <dbReference type="ARBA" id="ARBA00022786"/>
    </source>
</evidence>
<dbReference type="SUPFAM" id="SSF54001">
    <property type="entry name" value="Cysteine proteinases"/>
    <property type="match status" value="1"/>
</dbReference>
<evidence type="ECO:0000256" key="7">
    <source>
        <dbReference type="SAM" id="MobiDB-lite"/>
    </source>
</evidence>
<evidence type="ECO:0000256" key="3">
    <source>
        <dbReference type="ARBA" id="ARBA00022670"/>
    </source>
</evidence>
<keyword evidence="4" id="KW-0833">Ubl conjugation pathway</keyword>
<dbReference type="PROSITE" id="PS50235">
    <property type="entry name" value="USP_3"/>
    <property type="match status" value="1"/>
</dbReference>
<dbReference type="AlphaFoldDB" id="A0A6A7BY01"/>
<dbReference type="Pfam" id="PF00443">
    <property type="entry name" value="UCH"/>
    <property type="match status" value="2"/>
</dbReference>
<name>A0A6A7BY01_9PEZI</name>
<sequence length="1262" mass="140780">MTGPGKLPPLLVEQIFQFDPANSGIKPILTEHPPPEGSTAASPPANACTHEYTLKATQSVLQPDLSVNTKVKAALVCKFCRVHVDVEVQNGNKSRSCPNSIASLHHFVPLKHKISRPEHVVFQWRCSLADCGAQLLIAYRKPRLSESDRLLLVSQDLLESRFQETKYRGEDIRKVTPLEVLTRLHTYIRDALNSNSTRRTIQPHNKRFMEAFGESGRDCAELLTRLGFKDGGDGSWSLPDPPYFHRSLGQANTLREYLEDVQMEVQSWRSQFTTTDWPPAEPQLHRVLGIPDYAPVFRDNAGIKAQAHSLGALPDFPDAWISFAYDCQTNTDPNNKAYYMECLKNISLARDSVDLQTKFSLLSSQGNLTCGELLEVCKELNIFPRLVASGASDVQILNEIRRGQKFDNTHTDAWTHTLEGLHLLGKHINSNVMIRVSETPVNTYESALQWLGAETCTDDVILKVLHDDKVHADVTNGLTADAALATIRHHRATANADRMLPRDRQAPENHDQPAMSIEEACSVIGMGVNINDVNPEVLGTLIDQKLFDTNHPKADMALATLRAHFGFDEPNALPKVSEPVGLESYGNTCYLNSILQYYFSISGIRNVVLEYDDYKLLPGPDGKFIKECRVGQRNIESDEIQGGQLFAATLQRLFWRMIKTFGPTTIAEKELVERAFLDPRYYALLDRGQVAKPAAPSSSDGTAVASDQGSEAGKEPQSKDKDEDTKMADAPAECAEAVLAPDGTLLNVVANAVESQTEEKPCGRPPSKSPPLKRLNNGKLKSSETVGRDSSADAMEISTQVESPKTPSDNANDAIQGNGMEIDEAKPSQVAEPAKPHEETATTTKPEAALKVSDEEIRTAVEKVAREQHDAVEVHDNIMMRLRAGLKPQGHDSSNEQVDVLSKLYTIGMTETTTDASGFPLGGVTGKDTEDSSIQLSVPQKDTQLNTLLDDYFALGSRLQQEKESYFFKTMRDPPSLLQINIPHNSYNKEEQRTFKVEYQVRLEDEIYLDRFLDRKSDDADIKTRRQAFWKLRAEVVKMEHERDWIARGYAKGARSVGNSTTGPSALTHTTDYLRGLSDVNNLLGEAGLESLDDPDGLAEELAKEGESSSKRLSDLETSLAEKQQALQQFFEDDKFKTVKYRLAVVFVHSGGSAGGHYFTFIRDFGRNIWRKYNDGNVNKVPPHDVEESIFKHTRRYGGGLRGTPTFVVYVPDEAKQEIVQPVCREPELADERQPRSMHRDETKWDNAQHHRAQLPTPEGRW</sequence>
<protein>
    <recommendedName>
        <fullName evidence="2">ubiquitinyl hydrolase 1</fullName>
        <ecNumber evidence="2">3.4.19.12</ecNumber>
    </recommendedName>
</protein>
<dbReference type="GO" id="GO:0016579">
    <property type="term" value="P:protein deubiquitination"/>
    <property type="evidence" value="ECO:0007669"/>
    <property type="project" value="InterPro"/>
</dbReference>
<feature type="domain" description="USP" evidence="8">
    <location>
        <begin position="580"/>
        <end position="1196"/>
    </location>
</feature>
<evidence type="ECO:0000313" key="10">
    <source>
        <dbReference type="Proteomes" id="UP000799421"/>
    </source>
</evidence>
<dbReference type="GO" id="GO:0043161">
    <property type="term" value="P:proteasome-mediated ubiquitin-dependent protein catabolic process"/>
    <property type="evidence" value="ECO:0007669"/>
    <property type="project" value="InterPro"/>
</dbReference>
<evidence type="ECO:0000259" key="8">
    <source>
        <dbReference type="PROSITE" id="PS50235"/>
    </source>
</evidence>
<comment type="catalytic activity">
    <reaction evidence="1">
        <text>Thiol-dependent hydrolysis of ester, thioester, amide, peptide and isopeptide bonds formed by the C-terminal Gly of ubiquitin (a 76-residue protein attached to proteins as an intracellular targeting signal).</text>
        <dbReference type="EC" id="3.4.19.12"/>
    </reaction>
</comment>
<feature type="compositionally biased region" description="Basic and acidic residues" evidence="7">
    <location>
        <begin position="1225"/>
        <end position="1249"/>
    </location>
</feature>
<dbReference type="EC" id="3.4.19.12" evidence="2"/>